<dbReference type="GO" id="GO:0016651">
    <property type="term" value="F:oxidoreductase activity, acting on NAD(P)H"/>
    <property type="evidence" value="ECO:0007669"/>
    <property type="project" value="TreeGrafter"/>
</dbReference>
<dbReference type="SMART" id="SM00829">
    <property type="entry name" value="PKS_ER"/>
    <property type="match status" value="1"/>
</dbReference>
<dbReference type="InterPro" id="IPR013154">
    <property type="entry name" value="ADH-like_N"/>
</dbReference>
<dbReference type="InterPro" id="IPR036291">
    <property type="entry name" value="NAD(P)-bd_dom_sf"/>
</dbReference>
<keyword evidence="2" id="KW-0560">Oxidoreductase</keyword>
<dbReference type="RefSeq" id="WP_145897054.1">
    <property type="nucleotide sequence ID" value="NZ_VOBQ01000029.1"/>
</dbReference>
<comment type="caution">
    <text evidence="4">The sequence shown here is derived from an EMBL/GenBank/DDBJ whole genome shotgun (WGS) entry which is preliminary data.</text>
</comment>
<sequence length="329" mass="34850">MQSWWMQMTDTATVLERRDTPVPVSGAKQLLVRLRAASLNRGEFLLGHGLHGKPGSWKAIGGEGAGEVVSVGAEVSGFAPGDRVMGRCAGAFSEYALMEAGEAMAIPPTLNWEQASSIPLTFLVAFDMLVLQGRLQAGEWLLINGASSGVGVASLQLGKVLGAQVIGTSGSQTKLDALRDLGLDVGLCTRQPDFAPAVMAATRGQGADLVVNTVGGTVFTESVRTLAFEGRLATVGYVDGVVHADIDLEALHAKRLTLFGVSNKLRTKEQRSAAVPRFVAEILPHFAAGRITPQIDQVFDFARLPEAKARMEDGGHVGKIVLRIQGDPR</sequence>
<organism evidence="4 5">
    <name type="scientific">Caenimonas sedimenti</name>
    <dbReference type="NCBI Taxonomy" id="2596921"/>
    <lineage>
        <taxon>Bacteria</taxon>
        <taxon>Pseudomonadati</taxon>
        <taxon>Pseudomonadota</taxon>
        <taxon>Betaproteobacteria</taxon>
        <taxon>Burkholderiales</taxon>
        <taxon>Comamonadaceae</taxon>
        <taxon>Caenimonas</taxon>
    </lineage>
</organism>
<dbReference type="SUPFAM" id="SSF51735">
    <property type="entry name" value="NAD(P)-binding Rossmann-fold domains"/>
    <property type="match status" value="1"/>
</dbReference>
<evidence type="ECO:0000313" key="5">
    <source>
        <dbReference type="Proteomes" id="UP000318199"/>
    </source>
</evidence>
<evidence type="ECO:0000256" key="1">
    <source>
        <dbReference type="ARBA" id="ARBA00022857"/>
    </source>
</evidence>
<evidence type="ECO:0000256" key="2">
    <source>
        <dbReference type="ARBA" id="ARBA00023002"/>
    </source>
</evidence>
<keyword evidence="5" id="KW-1185">Reference proteome</keyword>
<gene>
    <name evidence="4" type="ORF">FN976_27470</name>
</gene>
<dbReference type="AlphaFoldDB" id="A0A562ZEY0"/>
<dbReference type="OrthoDB" id="4190732at2"/>
<dbReference type="InterPro" id="IPR013149">
    <property type="entry name" value="ADH-like_C"/>
</dbReference>
<evidence type="ECO:0000313" key="4">
    <source>
        <dbReference type="EMBL" id="TWO64989.1"/>
    </source>
</evidence>
<feature type="domain" description="Enoyl reductase (ER)" evidence="3">
    <location>
        <begin position="7"/>
        <end position="322"/>
    </location>
</feature>
<dbReference type="EMBL" id="VOBQ01000029">
    <property type="protein sequence ID" value="TWO64989.1"/>
    <property type="molecule type" value="Genomic_DNA"/>
</dbReference>
<dbReference type="InterPro" id="IPR011032">
    <property type="entry name" value="GroES-like_sf"/>
</dbReference>
<dbReference type="Pfam" id="PF00107">
    <property type="entry name" value="ADH_zinc_N"/>
    <property type="match status" value="1"/>
</dbReference>
<dbReference type="SUPFAM" id="SSF50129">
    <property type="entry name" value="GroES-like"/>
    <property type="match status" value="1"/>
</dbReference>
<dbReference type="PANTHER" id="PTHR48106:SF18">
    <property type="entry name" value="QUINONE OXIDOREDUCTASE PIG3"/>
    <property type="match status" value="1"/>
</dbReference>
<keyword evidence="1" id="KW-0521">NADP</keyword>
<dbReference type="Gene3D" id="3.90.180.10">
    <property type="entry name" value="Medium-chain alcohol dehydrogenases, catalytic domain"/>
    <property type="match status" value="1"/>
</dbReference>
<proteinExistence type="predicted"/>
<reference evidence="4 5" key="1">
    <citation type="submission" date="2019-07" db="EMBL/GenBank/DDBJ databases">
        <title>Caenimonas sedimenti sp. nov., isolated from activated sludge.</title>
        <authorList>
            <person name="Xu J."/>
        </authorList>
    </citation>
    <scope>NUCLEOTIDE SEQUENCE [LARGE SCALE GENOMIC DNA]</scope>
    <source>
        <strain evidence="4 5">HX-9-20</strain>
    </source>
</reference>
<protein>
    <submittedName>
        <fullName evidence="4">Zinc-binding dehydrogenase</fullName>
    </submittedName>
</protein>
<name>A0A562ZEY0_9BURK</name>
<dbReference type="Proteomes" id="UP000318199">
    <property type="component" value="Unassembled WGS sequence"/>
</dbReference>
<dbReference type="Gene3D" id="3.40.50.720">
    <property type="entry name" value="NAD(P)-binding Rossmann-like Domain"/>
    <property type="match status" value="1"/>
</dbReference>
<evidence type="ECO:0000259" key="3">
    <source>
        <dbReference type="SMART" id="SM00829"/>
    </source>
</evidence>
<accession>A0A562ZEY0</accession>
<dbReference type="GO" id="GO:0070402">
    <property type="term" value="F:NADPH binding"/>
    <property type="evidence" value="ECO:0007669"/>
    <property type="project" value="TreeGrafter"/>
</dbReference>
<dbReference type="InterPro" id="IPR020843">
    <property type="entry name" value="ER"/>
</dbReference>
<dbReference type="PANTHER" id="PTHR48106">
    <property type="entry name" value="QUINONE OXIDOREDUCTASE PIG3-RELATED"/>
    <property type="match status" value="1"/>
</dbReference>
<dbReference type="Pfam" id="PF08240">
    <property type="entry name" value="ADH_N"/>
    <property type="match status" value="1"/>
</dbReference>